<sequence length="95" mass="10955">MVWGVLSQIAFFSQNPNLKSIENRWLKNEKTSKFAICDRTRHCLTEYSISYEGLIKPLLGAALAFAKRSQDERSEMLERTRQVNPVLFDSVDSDD</sequence>
<geneLocation type="plasmid" evidence="1 2">
    <name>pPBPR1</name>
</geneLocation>
<evidence type="ECO:0000313" key="2">
    <source>
        <dbReference type="Proteomes" id="UP000000593"/>
    </source>
</evidence>
<dbReference type="EMBL" id="CR377818">
    <property type="protein sequence ID" value="CAG17979.1"/>
    <property type="molecule type" value="Genomic_DNA"/>
</dbReference>
<dbReference type="AlphaFoldDB" id="Q6LW98"/>
<dbReference type="HOGENOM" id="CLU_2370384_0_0_6"/>
<evidence type="ECO:0000313" key="1">
    <source>
        <dbReference type="EMBL" id="CAG17979.1"/>
    </source>
</evidence>
<organism evidence="1 2">
    <name type="scientific">Photobacterium profundum (strain SS9)</name>
    <dbReference type="NCBI Taxonomy" id="298386"/>
    <lineage>
        <taxon>Bacteria</taxon>
        <taxon>Pseudomonadati</taxon>
        <taxon>Pseudomonadota</taxon>
        <taxon>Gammaproteobacteria</taxon>
        <taxon>Vibrionales</taxon>
        <taxon>Vibrionaceae</taxon>
        <taxon>Photobacterium</taxon>
    </lineage>
</organism>
<dbReference type="Proteomes" id="UP000000593">
    <property type="component" value="Plasmid pPBPR1"/>
</dbReference>
<accession>Q6LW98</accession>
<protein>
    <submittedName>
        <fullName evidence="1">Uncharacterized protein</fullName>
    </submittedName>
</protein>
<dbReference type="KEGG" id="ppr:PBPRC0041"/>
<name>Q6LW98_PHOPR</name>
<keyword evidence="1" id="KW-0614">Plasmid</keyword>
<keyword evidence="2" id="KW-1185">Reference proteome</keyword>
<gene>
    <name evidence="1" type="ordered locus">PBPRC0041</name>
</gene>
<reference evidence="2" key="1">
    <citation type="journal article" date="2005" name="Science">
        <title>Life at depth: Photobacterium profundum genome sequence and expression analysis.</title>
        <authorList>
            <person name="Vezzi A."/>
            <person name="Campanaro S."/>
            <person name="D'Angelo M."/>
            <person name="Simonato F."/>
            <person name="Vitulo N."/>
            <person name="Lauro F.M."/>
            <person name="Cestaro A."/>
            <person name="Malacrida G."/>
            <person name="Simionati B."/>
            <person name="Cannata N."/>
            <person name="Romualdi C."/>
            <person name="Bartlett D.H."/>
            <person name="Valle G."/>
        </authorList>
    </citation>
    <scope>NUCLEOTIDE SEQUENCE [LARGE SCALE GENOMIC DNA]</scope>
    <source>
        <strain evidence="2">ATCC BAA-1253 / SS9</strain>
    </source>
</reference>
<proteinExistence type="predicted"/>